<comment type="caution">
    <text evidence="2">The sequence shown here is derived from an EMBL/GenBank/DDBJ whole genome shotgun (WGS) entry which is preliminary data.</text>
</comment>
<sequence>MKRALPHLFNELRLMLYLKRRYWYETVLGLVFLLGLGAALVYAVVTVGGKPLDSGALDTLIVGAVLWHFAAASYASASNDIAEETRQRTVEQLYIVPLSLARLLGLRALLHLLASAMTLCVAVAALQWLLDGRLQSDLGPLLAAALLAAPSLAGVGYAVAGVLLLAKRAELTHGLMYFALVSLVALPAFPANGFALLPYALGAAAAKAAAGGAVIDGFTYALIAANSAAWLAAGVLLFRTLERRARRLGVLGHW</sequence>
<evidence type="ECO:0000256" key="1">
    <source>
        <dbReference type="SAM" id="Phobius"/>
    </source>
</evidence>
<name>A0ABU2A749_9BURK</name>
<feature type="transmembrane region" description="Helical" evidence="1">
    <location>
        <begin position="21"/>
        <end position="45"/>
    </location>
</feature>
<keyword evidence="1" id="KW-1133">Transmembrane helix</keyword>
<dbReference type="RefSeq" id="WP_310328271.1">
    <property type="nucleotide sequence ID" value="NZ_JAVDXV010000003.1"/>
</dbReference>
<feature type="transmembrane region" description="Helical" evidence="1">
    <location>
        <begin position="142"/>
        <end position="165"/>
    </location>
</feature>
<feature type="transmembrane region" description="Helical" evidence="1">
    <location>
        <begin position="217"/>
        <end position="238"/>
    </location>
</feature>
<evidence type="ECO:0000313" key="2">
    <source>
        <dbReference type="EMBL" id="MDR7333021.1"/>
    </source>
</evidence>
<dbReference type="EMBL" id="JAVDXV010000003">
    <property type="protein sequence ID" value="MDR7333021.1"/>
    <property type="molecule type" value="Genomic_DNA"/>
</dbReference>
<feature type="transmembrane region" description="Helical" evidence="1">
    <location>
        <begin position="57"/>
        <end position="77"/>
    </location>
</feature>
<feature type="transmembrane region" description="Helical" evidence="1">
    <location>
        <begin position="108"/>
        <end position="130"/>
    </location>
</feature>
<gene>
    <name evidence="2" type="ORF">J2X21_002154</name>
</gene>
<keyword evidence="3" id="KW-1185">Reference proteome</keyword>
<keyword evidence="1" id="KW-0472">Membrane</keyword>
<keyword evidence="1" id="KW-0812">Transmembrane</keyword>
<protein>
    <submittedName>
        <fullName evidence="2">ABC-2 type transport system permease protein</fullName>
    </submittedName>
</protein>
<dbReference type="Proteomes" id="UP001180825">
    <property type="component" value="Unassembled WGS sequence"/>
</dbReference>
<feature type="transmembrane region" description="Helical" evidence="1">
    <location>
        <begin position="177"/>
        <end position="197"/>
    </location>
</feature>
<reference evidence="2 3" key="1">
    <citation type="submission" date="2023-07" db="EMBL/GenBank/DDBJ databases">
        <title>Sorghum-associated microbial communities from plants grown in Nebraska, USA.</title>
        <authorList>
            <person name="Schachtman D."/>
        </authorList>
    </citation>
    <scope>NUCLEOTIDE SEQUENCE [LARGE SCALE GENOMIC DNA]</scope>
    <source>
        <strain evidence="2 3">BE316</strain>
    </source>
</reference>
<organism evidence="2 3">
    <name type="scientific">Roseateles asaccharophilus</name>
    <dbReference type="NCBI Taxonomy" id="582607"/>
    <lineage>
        <taxon>Bacteria</taxon>
        <taxon>Pseudomonadati</taxon>
        <taxon>Pseudomonadota</taxon>
        <taxon>Betaproteobacteria</taxon>
        <taxon>Burkholderiales</taxon>
        <taxon>Sphaerotilaceae</taxon>
        <taxon>Roseateles</taxon>
    </lineage>
</organism>
<proteinExistence type="predicted"/>
<evidence type="ECO:0000313" key="3">
    <source>
        <dbReference type="Proteomes" id="UP001180825"/>
    </source>
</evidence>
<accession>A0ABU2A749</accession>